<organism evidence="1 2">
    <name type="scientific">Podospora australis</name>
    <dbReference type="NCBI Taxonomy" id="1536484"/>
    <lineage>
        <taxon>Eukaryota</taxon>
        <taxon>Fungi</taxon>
        <taxon>Dikarya</taxon>
        <taxon>Ascomycota</taxon>
        <taxon>Pezizomycotina</taxon>
        <taxon>Sordariomycetes</taxon>
        <taxon>Sordariomycetidae</taxon>
        <taxon>Sordariales</taxon>
        <taxon>Podosporaceae</taxon>
        <taxon>Podospora</taxon>
    </lineage>
</organism>
<dbReference type="SUPFAM" id="SSF89372">
    <property type="entry name" value="Fucose-specific lectin"/>
    <property type="match status" value="1"/>
</dbReference>
<dbReference type="Proteomes" id="UP001302126">
    <property type="component" value="Unassembled WGS sequence"/>
</dbReference>
<gene>
    <name evidence="1" type="ORF">QBC35DRAFT_467598</name>
</gene>
<keyword evidence="2" id="KW-1185">Reference proteome</keyword>
<protein>
    <submittedName>
        <fullName evidence="1">Uncharacterized protein</fullName>
    </submittedName>
</protein>
<dbReference type="Gene3D" id="2.115.10.20">
    <property type="entry name" value="Glycosyl hydrolase domain, family 43"/>
    <property type="match status" value="1"/>
</dbReference>
<dbReference type="EMBL" id="MU864580">
    <property type="protein sequence ID" value="KAK4183067.1"/>
    <property type="molecule type" value="Genomic_DNA"/>
</dbReference>
<evidence type="ECO:0000313" key="1">
    <source>
        <dbReference type="EMBL" id="KAK4183067.1"/>
    </source>
</evidence>
<dbReference type="InterPro" id="IPR023296">
    <property type="entry name" value="Glyco_hydro_beta-prop_sf"/>
</dbReference>
<comment type="caution">
    <text evidence="1">The sequence shown here is derived from an EMBL/GenBank/DDBJ whole genome shotgun (WGS) entry which is preliminary data.</text>
</comment>
<reference evidence="1" key="1">
    <citation type="journal article" date="2023" name="Mol. Phylogenet. Evol.">
        <title>Genome-scale phylogeny and comparative genomics of the fungal order Sordariales.</title>
        <authorList>
            <person name="Hensen N."/>
            <person name="Bonometti L."/>
            <person name="Westerberg I."/>
            <person name="Brannstrom I.O."/>
            <person name="Guillou S."/>
            <person name="Cros-Aarteil S."/>
            <person name="Calhoun S."/>
            <person name="Haridas S."/>
            <person name="Kuo A."/>
            <person name="Mondo S."/>
            <person name="Pangilinan J."/>
            <person name="Riley R."/>
            <person name="LaButti K."/>
            <person name="Andreopoulos B."/>
            <person name="Lipzen A."/>
            <person name="Chen C."/>
            <person name="Yan M."/>
            <person name="Daum C."/>
            <person name="Ng V."/>
            <person name="Clum A."/>
            <person name="Steindorff A."/>
            <person name="Ohm R.A."/>
            <person name="Martin F."/>
            <person name="Silar P."/>
            <person name="Natvig D.O."/>
            <person name="Lalanne C."/>
            <person name="Gautier V."/>
            <person name="Ament-Velasquez S.L."/>
            <person name="Kruys A."/>
            <person name="Hutchinson M.I."/>
            <person name="Powell A.J."/>
            <person name="Barry K."/>
            <person name="Miller A.N."/>
            <person name="Grigoriev I.V."/>
            <person name="Debuchy R."/>
            <person name="Gladieux P."/>
            <person name="Hiltunen Thoren M."/>
            <person name="Johannesson H."/>
        </authorList>
    </citation>
    <scope>NUCLEOTIDE SEQUENCE</scope>
    <source>
        <strain evidence="1">PSN309</strain>
    </source>
</reference>
<proteinExistence type="predicted"/>
<evidence type="ECO:0000313" key="2">
    <source>
        <dbReference type="Proteomes" id="UP001302126"/>
    </source>
</evidence>
<accession>A0AAN7AEN3</accession>
<reference evidence="1" key="2">
    <citation type="submission" date="2023-05" db="EMBL/GenBank/DDBJ databases">
        <authorList>
            <consortium name="Lawrence Berkeley National Laboratory"/>
            <person name="Steindorff A."/>
            <person name="Hensen N."/>
            <person name="Bonometti L."/>
            <person name="Westerberg I."/>
            <person name="Brannstrom I.O."/>
            <person name="Guillou S."/>
            <person name="Cros-Aarteil S."/>
            <person name="Calhoun S."/>
            <person name="Haridas S."/>
            <person name="Kuo A."/>
            <person name="Mondo S."/>
            <person name="Pangilinan J."/>
            <person name="Riley R."/>
            <person name="Labutti K."/>
            <person name="Andreopoulos B."/>
            <person name="Lipzen A."/>
            <person name="Chen C."/>
            <person name="Yanf M."/>
            <person name="Daum C."/>
            <person name="Ng V."/>
            <person name="Clum A."/>
            <person name="Ohm R."/>
            <person name="Martin F."/>
            <person name="Silar P."/>
            <person name="Natvig D."/>
            <person name="Lalanne C."/>
            <person name="Gautier V."/>
            <person name="Ament-Velasquez S.L."/>
            <person name="Kruys A."/>
            <person name="Hutchinson M.I."/>
            <person name="Powell A.J."/>
            <person name="Barry K."/>
            <person name="Miller A.N."/>
            <person name="Grigoriev I.V."/>
            <person name="Debuchy R."/>
            <person name="Gladieux P."/>
            <person name="Thoren M.H."/>
            <person name="Johannesson H."/>
        </authorList>
    </citation>
    <scope>NUCLEOTIDE SEQUENCE</scope>
    <source>
        <strain evidence="1">PSN309</strain>
    </source>
</reference>
<sequence>MSFNRDISISSIIPNVGLWNYTTPAAVDFNNTLSVFYLGSSDDGIFYITTTNGTNWTSVKNVSTPLRGYDNNGTWYSTSKDGVTWTGQISISGQVGGQGFRPKTAPSAVVYQEKLYLFWSGNGQDGIFFSTFDGKNWKKQDRLKTPGIADYTNGYAVTFNGLLYLFWNGPGNNGTWLMTMDSSGNWSPQASIRDQLKSGIMNFYKSTSPTALVLADSFVLRLFWISTDKSVWYTDYKADTKKWQPAQNLSNDIQISPLMEFSGVCAVTSQLIPYVFTEATDKTLWCAQSLNYELTSDNMLSPATAINYNWSFTVKSTDAVLIDWAKKRCHGEFVVPTGDGNKSIANWLFKNLSDSNAPQFQQVADKIVALFGACMSKPGVAHYIRGKIIDLPSVPNSGVLLVWHLLMDSN</sequence>
<name>A0AAN7AEN3_9PEZI</name>
<dbReference type="AlphaFoldDB" id="A0AAN7AEN3"/>